<organism evidence="1 2">
    <name type="scientific">Favolaschia claudopus</name>
    <dbReference type="NCBI Taxonomy" id="2862362"/>
    <lineage>
        <taxon>Eukaryota</taxon>
        <taxon>Fungi</taxon>
        <taxon>Dikarya</taxon>
        <taxon>Basidiomycota</taxon>
        <taxon>Agaricomycotina</taxon>
        <taxon>Agaricomycetes</taxon>
        <taxon>Agaricomycetidae</taxon>
        <taxon>Agaricales</taxon>
        <taxon>Marasmiineae</taxon>
        <taxon>Mycenaceae</taxon>
        <taxon>Favolaschia</taxon>
    </lineage>
</organism>
<evidence type="ECO:0008006" key="3">
    <source>
        <dbReference type="Google" id="ProtNLM"/>
    </source>
</evidence>
<name>A0AAW0DUI2_9AGAR</name>
<protein>
    <recommendedName>
        <fullName evidence="3">Secreted protein</fullName>
    </recommendedName>
</protein>
<dbReference type="EMBL" id="JAWWNJ010000005">
    <property type="protein sequence ID" value="KAK7055105.1"/>
    <property type="molecule type" value="Genomic_DNA"/>
</dbReference>
<dbReference type="Proteomes" id="UP001362999">
    <property type="component" value="Unassembled WGS sequence"/>
</dbReference>
<proteinExistence type="predicted"/>
<gene>
    <name evidence="1" type="ORF">R3P38DRAFT_1344500</name>
</gene>
<accession>A0AAW0DUI2</accession>
<dbReference type="AlphaFoldDB" id="A0AAW0DUI2"/>
<evidence type="ECO:0000313" key="2">
    <source>
        <dbReference type="Proteomes" id="UP001362999"/>
    </source>
</evidence>
<comment type="caution">
    <text evidence="1">The sequence shown here is derived from an EMBL/GenBank/DDBJ whole genome shotgun (WGS) entry which is preliminary data.</text>
</comment>
<evidence type="ECO:0000313" key="1">
    <source>
        <dbReference type="EMBL" id="KAK7055105.1"/>
    </source>
</evidence>
<reference evidence="1 2" key="1">
    <citation type="journal article" date="2024" name="J Genomics">
        <title>Draft genome sequencing and assembly of Favolaschia claudopus CIRM-BRFM 2984 isolated from oak limbs.</title>
        <authorList>
            <person name="Navarro D."/>
            <person name="Drula E."/>
            <person name="Chaduli D."/>
            <person name="Cazenave R."/>
            <person name="Ahrendt S."/>
            <person name="Wang J."/>
            <person name="Lipzen A."/>
            <person name="Daum C."/>
            <person name="Barry K."/>
            <person name="Grigoriev I.V."/>
            <person name="Favel A."/>
            <person name="Rosso M.N."/>
            <person name="Martin F."/>
        </authorList>
    </citation>
    <scope>NUCLEOTIDE SEQUENCE [LARGE SCALE GENOMIC DNA]</scope>
    <source>
        <strain evidence="1 2">CIRM-BRFM 2984</strain>
    </source>
</reference>
<sequence>MLSLYYCLSETLSIFLLWSDSNSAVPLKAGALSSRSYSRPAALASSAYFRLHIASCASPASDKMCFYEVVADRYTACQVRSPFPDSYWKFKTFLLLSILKSYTIQATYLIAETRRARPQLRIDTELQSVDVLRIAPITPVYATCIAHIARPVWRTCPQLLPARAADDAGFMLLPELRHLPFRCDSLLCFRSDTARHSIYLTVCNPPLILTSTLSTL</sequence>
<keyword evidence="2" id="KW-1185">Reference proteome</keyword>